<dbReference type="PANTHER" id="PTHR30036:SF7">
    <property type="entry name" value="ABC TRANSPORTER PERIPLASMIC-BINDING PROTEIN YPHF"/>
    <property type="match status" value="1"/>
</dbReference>
<evidence type="ECO:0000259" key="3">
    <source>
        <dbReference type="Pfam" id="PF13407"/>
    </source>
</evidence>
<comment type="caution">
    <text evidence="4">The sequence shown here is derived from an EMBL/GenBank/DDBJ whole genome shotgun (WGS) entry which is preliminary data.</text>
</comment>
<accession>A0ABW1I5G4</accession>
<feature type="domain" description="Periplasmic binding protein" evidence="3">
    <location>
        <begin position="5"/>
        <end position="171"/>
    </location>
</feature>
<name>A0ABW1I5G4_9PSEU</name>
<protein>
    <submittedName>
        <fullName evidence="4">Sugar ABC transporter substrate-binding protein</fullName>
    </submittedName>
</protein>
<reference evidence="5" key="1">
    <citation type="journal article" date="2019" name="Int. J. Syst. Evol. Microbiol.">
        <title>The Global Catalogue of Microorganisms (GCM) 10K type strain sequencing project: providing services to taxonomists for standard genome sequencing and annotation.</title>
        <authorList>
            <consortium name="The Broad Institute Genomics Platform"/>
            <consortium name="The Broad Institute Genome Sequencing Center for Infectious Disease"/>
            <person name="Wu L."/>
            <person name="Ma J."/>
        </authorList>
    </citation>
    <scope>NUCLEOTIDE SEQUENCE [LARGE SCALE GENOMIC DNA]</scope>
    <source>
        <strain evidence="5">CGMCC 4.7397</strain>
    </source>
</reference>
<dbReference type="Proteomes" id="UP001596119">
    <property type="component" value="Unassembled WGS sequence"/>
</dbReference>
<dbReference type="PANTHER" id="PTHR30036">
    <property type="entry name" value="D-XYLOSE-BINDING PERIPLASMIC PROTEIN"/>
    <property type="match status" value="1"/>
</dbReference>
<dbReference type="InterPro" id="IPR050555">
    <property type="entry name" value="Bact_Solute-Bind_Prot2"/>
</dbReference>
<dbReference type="InterPro" id="IPR025997">
    <property type="entry name" value="SBP_2_dom"/>
</dbReference>
<sequence length="204" mass="21226">MGADENPPDAIYIGEDPATAARITAEAIVRARPTGAKVAMIGGPPAAAGATPRQAAFRAAAEKAGIEILGQADSLTLTLDDVQEKAACLLLRYPDANVLWSITAGAAGITGRSLRASAMAVDTDVITIYIGATSDLAKQVEAGSLTIVVDNVVYEWGEELVNLLNGGLSGKQISKPSDPLGITGKVYTKDDIAQWAYPEDRCKE</sequence>
<gene>
    <name evidence="4" type="ORF">ACFQH9_04450</name>
</gene>
<dbReference type="EMBL" id="JBHSQK010000007">
    <property type="protein sequence ID" value="MFC5947524.1"/>
    <property type="molecule type" value="Genomic_DNA"/>
</dbReference>
<keyword evidence="5" id="KW-1185">Reference proteome</keyword>
<dbReference type="InterPro" id="IPR028082">
    <property type="entry name" value="Peripla_BP_I"/>
</dbReference>
<comment type="subcellular location">
    <subcellularLocation>
        <location evidence="1">Cell envelope</location>
    </subcellularLocation>
</comment>
<dbReference type="RefSeq" id="WP_379564456.1">
    <property type="nucleotide sequence ID" value="NZ_JBHSQK010000007.1"/>
</dbReference>
<evidence type="ECO:0000313" key="4">
    <source>
        <dbReference type="EMBL" id="MFC5947524.1"/>
    </source>
</evidence>
<dbReference type="Pfam" id="PF13407">
    <property type="entry name" value="Peripla_BP_4"/>
    <property type="match status" value="1"/>
</dbReference>
<evidence type="ECO:0000256" key="2">
    <source>
        <dbReference type="ARBA" id="ARBA00007639"/>
    </source>
</evidence>
<organism evidence="4 5">
    <name type="scientific">Pseudonocardia lutea</name>
    <dbReference type="NCBI Taxonomy" id="2172015"/>
    <lineage>
        <taxon>Bacteria</taxon>
        <taxon>Bacillati</taxon>
        <taxon>Actinomycetota</taxon>
        <taxon>Actinomycetes</taxon>
        <taxon>Pseudonocardiales</taxon>
        <taxon>Pseudonocardiaceae</taxon>
        <taxon>Pseudonocardia</taxon>
    </lineage>
</organism>
<comment type="similarity">
    <text evidence="2">Belongs to the bacterial solute-binding protein 2 family.</text>
</comment>
<proteinExistence type="inferred from homology"/>
<evidence type="ECO:0000313" key="5">
    <source>
        <dbReference type="Proteomes" id="UP001596119"/>
    </source>
</evidence>
<dbReference type="SUPFAM" id="SSF53822">
    <property type="entry name" value="Periplasmic binding protein-like I"/>
    <property type="match status" value="1"/>
</dbReference>
<evidence type="ECO:0000256" key="1">
    <source>
        <dbReference type="ARBA" id="ARBA00004196"/>
    </source>
</evidence>
<dbReference type="Gene3D" id="3.40.50.2300">
    <property type="match status" value="1"/>
</dbReference>